<protein>
    <recommendedName>
        <fullName evidence="5">phosphomannomutase</fullName>
        <ecNumber evidence="5">5.4.2.8</ecNumber>
    </recommendedName>
</protein>
<dbReference type="GO" id="GO:0004615">
    <property type="term" value="F:phosphomannomutase activity"/>
    <property type="evidence" value="ECO:0007669"/>
    <property type="project" value="UniProtKB-EC"/>
</dbReference>
<evidence type="ECO:0000256" key="9">
    <source>
        <dbReference type="ARBA" id="ARBA00023235"/>
    </source>
</evidence>
<dbReference type="GO" id="GO:0005737">
    <property type="term" value="C:cytoplasm"/>
    <property type="evidence" value="ECO:0007669"/>
    <property type="project" value="UniProtKB-SubCell"/>
</dbReference>
<evidence type="ECO:0000313" key="14">
    <source>
        <dbReference type="Proteomes" id="UP000037193"/>
    </source>
</evidence>
<dbReference type="PATRIC" id="fig|1365965.3.peg.176"/>
<comment type="caution">
    <text evidence="13">The sequence shown here is derived from an EMBL/GenBank/DDBJ whole genome shotgun (WGS) entry which is preliminary data.</text>
</comment>
<dbReference type="Gene3D" id="3.40.50.1000">
    <property type="entry name" value="HAD superfamily/HAD-like"/>
    <property type="match status" value="1"/>
</dbReference>
<dbReference type="GO" id="GO:0009298">
    <property type="term" value="P:GDP-mannose biosynthetic process"/>
    <property type="evidence" value="ECO:0007669"/>
    <property type="project" value="UniProtKB-UniPathway"/>
</dbReference>
<dbReference type="SFLD" id="SFLDS00003">
    <property type="entry name" value="Haloacid_Dehalogenase"/>
    <property type="match status" value="1"/>
</dbReference>
<name>A0A0L7B5H6_BIFBR</name>
<dbReference type="Proteomes" id="UP000037193">
    <property type="component" value="Unassembled WGS sequence"/>
</dbReference>
<feature type="binding site" evidence="11">
    <location>
        <position position="192"/>
    </location>
    <ligand>
        <name>alpha-D-mannose 1-phosphate</name>
        <dbReference type="ChEBI" id="CHEBI:58409"/>
    </ligand>
</feature>
<accession>A0A0L7B5H6</accession>
<dbReference type="UniPathway" id="UPA00126">
    <property type="reaction ID" value="UER00424"/>
</dbReference>
<dbReference type="InterPro" id="IPR043169">
    <property type="entry name" value="PMM_cap"/>
</dbReference>
<evidence type="ECO:0000256" key="6">
    <source>
        <dbReference type="ARBA" id="ARBA00022490"/>
    </source>
</evidence>
<dbReference type="Gene3D" id="3.30.1240.20">
    <property type="match status" value="1"/>
</dbReference>
<proteinExistence type="inferred from homology"/>
<evidence type="ECO:0000256" key="11">
    <source>
        <dbReference type="PIRSR" id="PIRSR605002-2"/>
    </source>
</evidence>
<sequence length="267" mass="29026">MVVRSWAELDLDDICAHARVFGFDLDNTLASSKQPMEPAMIARFSALTAHATVALISGGGMDVVTSQVLDVLGPDADRGHLHVMPTSGSRYYRWDGEHWALIYAHDLDDRTVAAITSSLERRAKELGMWEEHVWGSRIENRGSQITFSALGQYAPVAVKQSWDPDNIKKRTLVEAVKADLPDLRVRSGGYSSVDVSKHGIDKAYAVRRLAEILDVPVGNIVFVGDRMTPDGNDYPAVAAGAVGMKVENPQDALGLMDALLQRVGASA</sequence>
<evidence type="ECO:0000256" key="5">
    <source>
        <dbReference type="ARBA" id="ARBA00012730"/>
    </source>
</evidence>
<dbReference type="InterPro" id="IPR036412">
    <property type="entry name" value="HAD-like_sf"/>
</dbReference>
<organism evidence="13 14">
    <name type="scientific">Bifidobacterium breve MCC 1128</name>
    <dbReference type="NCBI Taxonomy" id="1365965"/>
    <lineage>
        <taxon>Bacteria</taxon>
        <taxon>Bacillati</taxon>
        <taxon>Actinomycetota</taxon>
        <taxon>Actinomycetes</taxon>
        <taxon>Bifidobacteriales</taxon>
        <taxon>Bifidobacteriaceae</taxon>
        <taxon>Bifidobacterium</taxon>
    </lineage>
</organism>
<keyword evidence="8 12" id="KW-0460">Magnesium</keyword>
<evidence type="ECO:0000256" key="12">
    <source>
        <dbReference type="PIRSR" id="PIRSR605002-3"/>
    </source>
</evidence>
<comment type="subunit">
    <text evidence="4">Homodimer.</text>
</comment>
<keyword evidence="6" id="KW-0963">Cytoplasm</keyword>
<dbReference type="SUPFAM" id="SSF56784">
    <property type="entry name" value="HAD-like"/>
    <property type="match status" value="1"/>
</dbReference>
<dbReference type="AlphaFoldDB" id="A0A0L7B5H6"/>
<keyword evidence="9" id="KW-0413">Isomerase</keyword>
<dbReference type="InterPro" id="IPR023214">
    <property type="entry name" value="HAD_sf"/>
</dbReference>
<dbReference type="EC" id="5.4.2.8" evidence="5"/>
<evidence type="ECO:0000256" key="10">
    <source>
        <dbReference type="PIRSR" id="PIRSR605002-1"/>
    </source>
</evidence>
<evidence type="ECO:0000313" key="13">
    <source>
        <dbReference type="EMBL" id="KOA42712.1"/>
    </source>
</evidence>
<dbReference type="SFLD" id="SFLDG01140">
    <property type="entry name" value="C2.B:_Phosphomannomutase_and_P"/>
    <property type="match status" value="1"/>
</dbReference>
<evidence type="ECO:0000256" key="4">
    <source>
        <dbReference type="ARBA" id="ARBA00011738"/>
    </source>
</evidence>
<comment type="cofactor">
    <cofactor evidence="12">
        <name>Mg(2+)</name>
        <dbReference type="ChEBI" id="CHEBI:18420"/>
    </cofactor>
</comment>
<comment type="pathway">
    <text evidence="2">Nucleotide-sugar biosynthesis; GDP-alpha-D-mannose biosynthesis; alpha-D-mannose 1-phosphate from D-fructose 6-phosphate: step 2/2.</text>
</comment>
<dbReference type="InterPro" id="IPR005002">
    <property type="entry name" value="PMM"/>
</dbReference>
<evidence type="ECO:0000256" key="3">
    <source>
        <dbReference type="ARBA" id="ARBA00009736"/>
    </source>
</evidence>
<evidence type="ECO:0000256" key="1">
    <source>
        <dbReference type="ARBA" id="ARBA00004496"/>
    </source>
</evidence>
<dbReference type="InterPro" id="IPR006379">
    <property type="entry name" value="HAD-SF_hydro_IIB"/>
</dbReference>
<dbReference type="Pfam" id="PF03332">
    <property type="entry name" value="PMM"/>
    <property type="match status" value="1"/>
</dbReference>
<evidence type="ECO:0000256" key="7">
    <source>
        <dbReference type="ARBA" id="ARBA00022723"/>
    </source>
</evidence>
<reference evidence="13 14" key="1">
    <citation type="journal article" date="2015" name="Int J Genomics">
        <title>Comparative Genomics Revealed Genetic Diversity and Species/Strain-Level Differences in Carbohydrate Metabolism of Three Probiotic Bifidobacterial Species.</title>
        <authorList>
            <person name="Odamaki T."/>
            <person name="Horigome A."/>
            <person name="Sugahara H."/>
            <person name="Hashikura N."/>
            <person name="Minami J."/>
            <person name="Xiao J.Z."/>
            <person name="Abe F."/>
        </authorList>
    </citation>
    <scope>NUCLEOTIDE SEQUENCE [LARGE SCALE GENOMIC DNA]</scope>
    <source>
        <strain evidence="13 14">MCC 1128</strain>
    </source>
</reference>
<feature type="binding site" evidence="12">
    <location>
        <position position="225"/>
    </location>
    <ligand>
        <name>Mg(2+)</name>
        <dbReference type="ChEBI" id="CHEBI:18420"/>
        <label>1</label>
    </ligand>
</feature>
<dbReference type="GO" id="GO:0046872">
    <property type="term" value="F:metal ion binding"/>
    <property type="evidence" value="ECO:0007669"/>
    <property type="project" value="UniProtKB-KW"/>
</dbReference>
<dbReference type="SFLD" id="SFLDG01143">
    <property type="entry name" value="C2.B.3:_Phosphomannomutase_Lik"/>
    <property type="match status" value="1"/>
</dbReference>
<feature type="binding site" evidence="11">
    <location>
        <position position="194"/>
    </location>
    <ligand>
        <name>alpha-D-mannose 1-phosphate</name>
        <dbReference type="ChEBI" id="CHEBI:58409"/>
    </ligand>
</feature>
<feature type="binding site" evidence="11">
    <location>
        <position position="141"/>
    </location>
    <ligand>
        <name>alpha-D-mannose 1-phosphate</name>
        <dbReference type="ChEBI" id="CHEBI:58409"/>
    </ligand>
</feature>
<gene>
    <name evidence="13" type="ORF">BBM1128_00870</name>
</gene>
<dbReference type="NCBIfam" id="TIGR01484">
    <property type="entry name" value="HAD-SF-IIB"/>
    <property type="match status" value="1"/>
</dbReference>
<dbReference type="GO" id="GO:0016791">
    <property type="term" value="F:phosphatase activity"/>
    <property type="evidence" value="ECO:0007669"/>
    <property type="project" value="UniProtKB-ARBA"/>
</dbReference>
<comment type="subcellular location">
    <subcellularLocation>
        <location evidence="1">Cytoplasm</location>
    </subcellularLocation>
</comment>
<feature type="active site" description="Proton donor/acceptor" evidence="10">
    <location>
        <position position="26"/>
    </location>
</feature>
<evidence type="ECO:0000256" key="2">
    <source>
        <dbReference type="ARBA" id="ARBA00004699"/>
    </source>
</evidence>
<keyword evidence="7 12" id="KW-0479">Metal-binding</keyword>
<evidence type="ECO:0000256" key="8">
    <source>
        <dbReference type="ARBA" id="ARBA00022842"/>
    </source>
</evidence>
<feature type="active site" description="Nucleophile" evidence="10">
    <location>
        <position position="24"/>
    </location>
</feature>
<comment type="similarity">
    <text evidence="3">Belongs to the eukaryotic PMM family.</text>
</comment>
<dbReference type="EMBL" id="AVQD01000003">
    <property type="protein sequence ID" value="KOA42712.1"/>
    <property type="molecule type" value="Genomic_DNA"/>
</dbReference>
<feature type="binding site" evidence="12">
    <location>
        <position position="26"/>
    </location>
    <ligand>
        <name>Mg(2+)</name>
        <dbReference type="ChEBI" id="CHEBI:18420"/>
        <label>1</label>
    </ligand>
</feature>
<keyword evidence="13" id="KW-0378">Hydrolase</keyword>
<dbReference type="RefSeq" id="WP_050824800.1">
    <property type="nucleotide sequence ID" value="NZ_AVQD01000003.1"/>
</dbReference>
<feature type="binding site" evidence="12">
    <location>
        <position position="24"/>
    </location>
    <ligand>
        <name>Mg(2+)</name>
        <dbReference type="ChEBI" id="CHEBI:18420"/>
        <label>1</label>
    </ligand>
</feature>